<proteinExistence type="predicted"/>
<name>A0A383C4L4_9ZZZZ</name>
<dbReference type="EMBL" id="UINC01205785">
    <property type="protein sequence ID" value="SVE27121.1"/>
    <property type="molecule type" value="Genomic_DNA"/>
</dbReference>
<gene>
    <name evidence="1" type="ORF">METZ01_LOCUS479975</name>
</gene>
<sequence>RFHRISVSTKDINEADRFTFDGETPFSTTSINMNGVISIGVAANLSWIKHDKSGAFNFKSSAEKPDSIITLSLIHDLSNNIFYASLSPSADSLAQSFDPGGWDKRLSGFSEYFFEGFPVNMALDSIVENGVSMLSSQEQMSGSISITSPLYAQNHSMNISYYGGRPHSIRGDISVRENGSHKTLTEIDFESSFLPLNITAALTPVSRDTLVFHADSIPDTLKAGVDFRSFYAPATMLEKIIA</sequence>
<dbReference type="AlphaFoldDB" id="A0A383C4L4"/>
<accession>A0A383C4L4</accession>
<organism evidence="1">
    <name type="scientific">marine metagenome</name>
    <dbReference type="NCBI Taxonomy" id="408172"/>
    <lineage>
        <taxon>unclassified sequences</taxon>
        <taxon>metagenomes</taxon>
        <taxon>ecological metagenomes</taxon>
    </lineage>
</organism>
<protein>
    <submittedName>
        <fullName evidence="1">Uncharacterized protein</fullName>
    </submittedName>
</protein>
<reference evidence="1" key="1">
    <citation type="submission" date="2018-05" db="EMBL/GenBank/DDBJ databases">
        <authorList>
            <person name="Lanie J.A."/>
            <person name="Ng W.-L."/>
            <person name="Kazmierczak K.M."/>
            <person name="Andrzejewski T.M."/>
            <person name="Davidsen T.M."/>
            <person name="Wayne K.J."/>
            <person name="Tettelin H."/>
            <person name="Glass J.I."/>
            <person name="Rusch D."/>
            <person name="Podicherti R."/>
            <person name="Tsui H.-C.T."/>
            <person name="Winkler M.E."/>
        </authorList>
    </citation>
    <scope>NUCLEOTIDE SEQUENCE</scope>
</reference>
<feature type="non-terminal residue" evidence="1">
    <location>
        <position position="242"/>
    </location>
</feature>
<evidence type="ECO:0000313" key="1">
    <source>
        <dbReference type="EMBL" id="SVE27121.1"/>
    </source>
</evidence>
<feature type="non-terminal residue" evidence="1">
    <location>
        <position position="1"/>
    </location>
</feature>